<dbReference type="GO" id="GO:0005524">
    <property type="term" value="F:ATP binding"/>
    <property type="evidence" value="ECO:0007669"/>
    <property type="project" value="UniProtKB-KW"/>
</dbReference>
<dbReference type="Pfam" id="PF01472">
    <property type="entry name" value="PUA"/>
    <property type="match status" value="1"/>
</dbReference>
<feature type="domain" description="PUA" evidence="8">
    <location>
        <begin position="273"/>
        <end position="344"/>
    </location>
</feature>
<keyword evidence="3" id="KW-0641">Proline biosynthesis</keyword>
<dbReference type="NCBIfam" id="TIGR01027">
    <property type="entry name" value="proB"/>
    <property type="match status" value="1"/>
</dbReference>
<dbReference type="GO" id="GO:0005829">
    <property type="term" value="C:cytosol"/>
    <property type="evidence" value="ECO:0007669"/>
    <property type="project" value="TreeGrafter"/>
</dbReference>
<keyword evidence="6 9" id="KW-0418">Kinase</keyword>
<keyword evidence="2" id="KW-0028">Amino-acid biosynthesis</keyword>
<keyword evidence="7" id="KW-0067">ATP-binding</keyword>
<proteinExistence type="predicted"/>
<evidence type="ECO:0000256" key="4">
    <source>
        <dbReference type="ARBA" id="ARBA00022679"/>
    </source>
</evidence>
<protein>
    <submittedName>
        <fullName evidence="9">Glutamate 5-kinase</fullName>
    </submittedName>
</protein>
<gene>
    <name evidence="9" type="ORF">A2911_01825</name>
</gene>
<dbReference type="PIRSF" id="PIRSF000729">
    <property type="entry name" value="GK"/>
    <property type="match status" value="1"/>
</dbReference>
<organism evidence="9 10">
    <name type="scientific">Candidatus Nomurabacteria bacterium RIFCSPLOWO2_01_FULL_40_15</name>
    <dbReference type="NCBI Taxonomy" id="1801772"/>
    <lineage>
        <taxon>Bacteria</taxon>
        <taxon>Candidatus Nomuraibacteriota</taxon>
    </lineage>
</organism>
<dbReference type="AlphaFoldDB" id="A0A1F6X9V2"/>
<dbReference type="Pfam" id="PF00696">
    <property type="entry name" value="AA_kinase"/>
    <property type="match status" value="1"/>
</dbReference>
<evidence type="ECO:0000256" key="3">
    <source>
        <dbReference type="ARBA" id="ARBA00022650"/>
    </source>
</evidence>
<dbReference type="CDD" id="cd21157">
    <property type="entry name" value="PUA_G5K"/>
    <property type="match status" value="1"/>
</dbReference>
<dbReference type="InterPro" id="IPR005715">
    <property type="entry name" value="Glu_5kinase/COase_Synthase"/>
</dbReference>
<evidence type="ECO:0000256" key="5">
    <source>
        <dbReference type="ARBA" id="ARBA00022741"/>
    </source>
</evidence>
<dbReference type="InterPro" id="IPR036974">
    <property type="entry name" value="PUA_sf"/>
</dbReference>
<dbReference type="InterPro" id="IPR011529">
    <property type="entry name" value="Glu_5kinase"/>
</dbReference>
<reference evidence="9 10" key="1">
    <citation type="journal article" date="2016" name="Nat. Commun.">
        <title>Thousands of microbial genomes shed light on interconnected biogeochemical processes in an aquifer system.</title>
        <authorList>
            <person name="Anantharaman K."/>
            <person name="Brown C.T."/>
            <person name="Hug L.A."/>
            <person name="Sharon I."/>
            <person name="Castelle C.J."/>
            <person name="Probst A.J."/>
            <person name="Thomas B.C."/>
            <person name="Singh A."/>
            <person name="Wilkins M.J."/>
            <person name="Karaoz U."/>
            <person name="Brodie E.L."/>
            <person name="Williams K.H."/>
            <person name="Hubbard S.S."/>
            <person name="Banfield J.F."/>
        </authorList>
    </citation>
    <scope>NUCLEOTIDE SEQUENCE [LARGE SCALE GENOMIC DNA]</scope>
</reference>
<dbReference type="SUPFAM" id="SSF88697">
    <property type="entry name" value="PUA domain-like"/>
    <property type="match status" value="1"/>
</dbReference>
<keyword evidence="5" id="KW-0547">Nucleotide-binding</keyword>
<dbReference type="SUPFAM" id="SSF53633">
    <property type="entry name" value="Carbamate kinase-like"/>
    <property type="match status" value="1"/>
</dbReference>
<keyword evidence="4" id="KW-0808">Transferase</keyword>
<dbReference type="InterPro" id="IPR001048">
    <property type="entry name" value="Asp/Glu/Uridylate_kinase"/>
</dbReference>
<evidence type="ECO:0000256" key="6">
    <source>
        <dbReference type="ARBA" id="ARBA00022777"/>
    </source>
</evidence>
<dbReference type="GO" id="GO:0004349">
    <property type="term" value="F:glutamate 5-kinase activity"/>
    <property type="evidence" value="ECO:0007669"/>
    <property type="project" value="InterPro"/>
</dbReference>
<dbReference type="InterPro" id="IPR001057">
    <property type="entry name" value="Glu/AcGlu_kinase"/>
</dbReference>
<comment type="caution">
    <text evidence="9">The sequence shown here is derived from an EMBL/GenBank/DDBJ whole genome shotgun (WGS) entry which is preliminary data.</text>
</comment>
<dbReference type="PROSITE" id="PS50890">
    <property type="entry name" value="PUA"/>
    <property type="match status" value="1"/>
</dbReference>
<dbReference type="Proteomes" id="UP000176814">
    <property type="component" value="Unassembled WGS sequence"/>
</dbReference>
<dbReference type="InterPro" id="IPR036393">
    <property type="entry name" value="AceGlu_kinase-like_sf"/>
</dbReference>
<name>A0A1F6X9V2_9BACT</name>
<dbReference type="PANTHER" id="PTHR43654:SF3">
    <property type="entry name" value="GLUTAMATE 5-KINASE"/>
    <property type="match status" value="1"/>
</dbReference>
<evidence type="ECO:0000256" key="2">
    <source>
        <dbReference type="ARBA" id="ARBA00022605"/>
    </source>
</evidence>
<evidence type="ECO:0000313" key="9">
    <source>
        <dbReference type="EMBL" id="OGI90791.1"/>
    </source>
</evidence>
<dbReference type="Gene3D" id="2.30.130.10">
    <property type="entry name" value="PUA domain"/>
    <property type="match status" value="1"/>
</dbReference>
<evidence type="ECO:0000313" key="10">
    <source>
        <dbReference type="Proteomes" id="UP000176814"/>
    </source>
</evidence>
<evidence type="ECO:0000256" key="7">
    <source>
        <dbReference type="ARBA" id="ARBA00022840"/>
    </source>
</evidence>
<dbReference type="InterPro" id="IPR004521">
    <property type="entry name" value="Uncharacterised_CHP00451"/>
</dbReference>
<dbReference type="Gene3D" id="3.40.1160.10">
    <property type="entry name" value="Acetylglutamate kinase-like"/>
    <property type="match status" value="1"/>
</dbReference>
<dbReference type="EMBL" id="MFUW01000006">
    <property type="protein sequence ID" value="OGI90791.1"/>
    <property type="molecule type" value="Genomic_DNA"/>
</dbReference>
<dbReference type="PANTHER" id="PTHR43654">
    <property type="entry name" value="GLUTAMATE 5-KINASE"/>
    <property type="match status" value="1"/>
</dbReference>
<dbReference type="InterPro" id="IPR002478">
    <property type="entry name" value="PUA"/>
</dbReference>
<accession>A0A1F6X9V2</accession>
<dbReference type="PRINTS" id="PR00474">
    <property type="entry name" value="GLU5KINASE"/>
</dbReference>
<dbReference type="SMART" id="SM00359">
    <property type="entry name" value="PUA"/>
    <property type="match status" value="1"/>
</dbReference>
<sequence length="355" mass="38578">MKNNITIIKVGSNTVVDENGAVRTEIVHDILDSLHGVMQNGERVVLVTSGAVRLGRVLLGKDASATVAASVGQTHLFAAYYQEAEKIKLKLAQFLLTRPYIITREYFLNLQTTFNSLLDQGILPIVNENDALVAHTEWSFGDNDSLAAALAISLKAKRLMILSHIEGLFDNDPSKDSNAKLISIVRDVNYELLKHCSSEVSSGGRGGMLSKLKAARLVTAVGIETQILSGLVQGNLAKALRGEEIGTVFLARKSNDNISNRDRWLLAAKNSAGSIEIDMGAVTALKNGKSLLAVGVKNVNGQFNKKEIVEIVDAERQGVAFGIVDYSSLEIKHMLDTKNLKDVQLMHTDNMITIQ</sequence>
<keyword evidence="1" id="KW-0963">Cytoplasm</keyword>
<dbReference type="InterPro" id="IPR015947">
    <property type="entry name" value="PUA-like_sf"/>
</dbReference>
<dbReference type="NCBIfam" id="TIGR00451">
    <property type="entry name" value="unchar_dom_2"/>
    <property type="match status" value="1"/>
</dbReference>
<dbReference type="GO" id="GO:0003723">
    <property type="term" value="F:RNA binding"/>
    <property type="evidence" value="ECO:0007669"/>
    <property type="project" value="InterPro"/>
</dbReference>
<evidence type="ECO:0000256" key="1">
    <source>
        <dbReference type="ARBA" id="ARBA00022490"/>
    </source>
</evidence>
<dbReference type="FunFam" id="3.40.1160.10:FF:000006">
    <property type="entry name" value="Glutamate 5-kinase"/>
    <property type="match status" value="1"/>
</dbReference>
<dbReference type="GO" id="GO:0008652">
    <property type="term" value="P:amino acid biosynthetic process"/>
    <property type="evidence" value="ECO:0007669"/>
    <property type="project" value="UniProtKB-KW"/>
</dbReference>
<evidence type="ECO:0000259" key="8">
    <source>
        <dbReference type="SMART" id="SM00359"/>
    </source>
</evidence>